<comment type="caution">
    <text evidence="1">The sequence shown here is derived from an EMBL/GenBank/DDBJ whole genome shotgun (WGS) entry which is preliminary data.</text>
</comment>
<reference evidence="1 2" key="1">
    <citation type="submission" date="2016-03" db="EMBL/GenBank/DDBJ databases">
        <title>EvidentialGene: Evidence-directed Construction of Genes on Genomes.</title>
        <authorList>
            <person name="Gilbert D.G."/>
            <person name="Choi J.-H."/>
            <person name="Mockaitis K."/>
            <person name="Colbourne J."/>
            <person name="Pfrender M."/>
        </authorList>
    </citation>
    <scope>NUCLEOTIDE SEQUENCE [LARGE SCALE GENOMIC DNA]</scope>
    <source>
        <strain evidence="1 2">Xinb3</strain>
        <tissue evidence="1">Complete organism</tissue>
    </source>
</reference>
<accession>A0A164K6M4</accession>
<dbReference type="EMBL" id="LRGB01003375">
    <property type="protein sequence ID" value="KZS02987.1"/>
    <property type="molecule type" value="Genomic_DNA"/>
</dbReference>
<sequence length="64" mass="7336">MNFIHILQLLISNGLMQQTPRDKTADHMARTTGSICDTICKKKKVLSFINLRSMKLNPYSVAWL</sequence>
<name>A0A164K6M4_9CRUS</name>
<evidence type="ECO:0000313" key="1">
    <source>
        <dbReference type="EMBL" id="KZS02987.1"/>
    </source>
</evidence>
<dbReference type="Proteomes" id="UP000076858">
    <property type="component" value="Unassembled WGS sequence"/>
</dbReference>
<proteinExistence type="predicted"/>
<organism evidence="1 2">
    <name type="scientific">Daphnia magna</name>
    <dbReference type="NCBI Taxonomy" id="35525"/>
    <lineage>
        <taxon>Eukaryota</taxon>
        <taxon>Metazoa</taxon>
        <taxon>Ecdysozoa</taxon>
        <taxon>Arthropoda</taxon>
        <taxon>Crustacea</taxon>
        <taxon>Branchiopoda</taxon>
        <taxon>Diplostraca</taxon>
        <taxon>Cladocera</taxon>
        <taxon>Anomopoda</taxon>
        <taxon>Daphniidae</taxon>
        <taxon>Daphnia</taxon>
    </lineage>
</organism>
<dbReference type="AlphaFoldDB" id="A0A164K6M4"/>
<evidence type="ECO:0000313" key="2">
    <source>
        <dbReference type="Proteomes" id="UP000076858"/>
    </source>
</evidence>
<protein>
    <submittedName>
        <fullName evidence="1">Uncharacterized protein</fullName>
    </submittedName>
</protein>
<keyword evidence="2" id="KW-1185">Reference proteome</keyword>
<gene>
    <name evidence="1" type="ORF">APZ42_034468</name>
</gene>